<dbReference type="SUPFAM" id="SSF52096">
    <property type="entry name" value="ClpP/crotonase"/>
    <property type="match status" value="1"/>
</dbReference>
<accession>A0AAJ0D098</accession>
<dbReference type="Gene3D" id="3.90.226.10">
    <property type="entry name" value="2-enoyl-CoA Hydratase, Chain A, domain 1"/>
    <property type="match status" value="1"/>
</dbReference>
<dbReference type="GO" id="GO:0005777">
    <property type="term" value="C:peroxisome"/>
    <property type="evidence" value="ECO:0007669"/>
    <property type="project" value="TreeGrafter"/>
</dbReference>
<dbReference type="PANTHER" id="PTHR11941:SF75">
    <property type="entry name" value="ENOYL-COA HYDRATASE_ISOMERASE FAMILY PROTEIN"/>
    <property type="match status" value="1"/>
</dbReference>
<proteinExistence type="predicted"/>
<dbReference type="Proteomes" id="UP001251528">
    <property type="component" value="Unassembled WGS sequence"/>
</dbReference>
<sequence>MPQPQFTIPIAPCEGHTGGSIACTQPHPQVYVLTWTSPPENRLTVPFLEALLTALDVIEFGDYKPGVVITTSGLPKFYSNGASLEHALTVDGFWPLLYKTFARFLSFPMPTLALIQGHAFAGGIFLAMAHDYRLGPGSKGWICVNELQFHAPLPRPVASMLKMQLPTLHFRDIALEARKFTGEQAAKLSLVDGVAHSFTDALRFINDRDLLEKAQSRSYGHIKTEMYADLLEELTPEAAERAVQRITAEYEHAESRRDDGRKWYEKWVAQQRAKSKI</sequence>
<name>A0AAJ0D098_9HYPO</name>
<dbReference type="InterPro" id="IPR001753">
    <property type="entry name" value="Enoyl-CoA_hydra/iso"/>
</dbReference>
<reference evidence="1" key="1">
    <citation type="submission" date="2023-06" db="EMBL/GenBank/DDBJ databases">
        <title>Conoideocrella luteorostrata (Hypocreales: Clavicipitaceae), a potential biocontrol fungus for elongate hemlock scale in United States Christmas tree production areas.</title>
        <authorList>
            <person name="Barrett H."/>
            <person name="Lovett B."/>
            <person name="Macias A.M."/>
            <person name="Stajich J.E."/>
            <person name="Kasson M.T."/>
        </authorList>
    </citation>
    <scope>NUCLEOTIDE SEQUENCE</scope>
    <source>
        <strain evidence="1">ARSEF 14590</strain>
    </source>
</reference>
<comment type="caution">
    <text evidence="1">The sequence shown here is derived from an EMBL/GenBank/DDBJ whole genome shotgun (WGS) entry which is preliminary data.</text>
</comment>
<evidence type="ECO:0008006" key="3">
    <source>
        <dbReference type="Google" id="ProtNLM"/>
    </source>
</evidence>
<gene>
    <name evidence="1" type="ORF">QQS21_000064</name>
</gene>
<dbReference type="AlphaFoldDB" id="A0AAJ0D098"/>
<protein>
    <recommendedName>
        <fullName evidence="3">Enoyl-CoA hydratase/isomerase</fullName>
    </recommendedName>
</protein>
<evidence type="ECO:0000313" key="2">
    <source>
        <dbReference type="Proteomes" id="UP001251528"/>
    </source>
</evidence>
<evidence type="ECO:0000313" key="1">
    <source>
        <dbReference type="EMBL" id="KAK2616975.1"/>
    </source>
</evidence>
<keyword evidence="2" id="KW-1185">Reference proteome</keyword>
<dbReference type="GO" id="GO:0006635">
    <property type="term" value="P:fatty acid beta-oxidation"/>
    <property type="evidence" value="ECO:0007669"/>
    <property type="project" value="TreeGrafter"/>
</dbReference>
<dbReference type="PANTHER" id="PTHR11941">
    <property type="entry name" value="ENOYL-COA HYDRATASE-RELATED"/>
    <property type="match status" value="1"/>
</dbReference>
<dbReference type="GO" id="GO:0004165">
    <property type="term" value="F:delta(3)-delta(2)-enoyl-CoA isomerase activity"/>
    <property type="evidence" value="ECO:0007669"/>
    <property type="project" value="TreeGrafter"/>
</dbReference>
<dbReference type="EMBL" id="JASWJB010000001">
    <property type="protein sequence ID" value="KAK2616975.1"/>
    <property type="molecule type" value="Genomic_DNA"/>
</dbReference>
<dbReference type="Pfam" id="PF00378">
    <property type="entry name" value="ECH_1"/>
    <property type="match status" value="1"/>
</dbReference>
<dbReference type="CDD" id="cd06558">
    <property type="entry name" value="crotonase-like"/>
    <property type="match status" value="1"/>
</dbReference>
<dbReference type="InterPro" id="IPR029045">
    <property type="entry name" value="ClpP/crotonase-like_dom_sf"/>
</dbReference>
<organism evidence="1 2">
    <name type="scientific">Conoideocrella luteorostrata</name>
    <dbReference type="NCBI Taxonomy" id="1105319"/>
    <lineage>
        <taxon>Eukaryota</taxon>
        <taxon>Fungi</taxon>
        <taxon>Dikarya</taxon>
        <taxon>Ascomycota</taxon>
        <taxon>Pezizomycotina</taxon>
        <taxon>Sordariomycetes</taxon>
        <taxon>Hypocreomycetidae</taxon>
        <taxon>Hypocreales</taxon>
        <taxon>Clavicipitaceae</taxon>
        <taxon>Conoideocrella</taxon>
    </lineage>
</organism>